<dbReference type="RefSeq" id="WP_065152263.1">
    <property type="nucleotide sequence ID" value="NZ_BLKV01000002.1"/>
</dbReference>
<proteinExistence type="predicted"/>
<dbReference type="Gene3D" id="3.40.50.300">
    <property type="entry name" value="P-loop containing nucleotide triphosphate hydrolases"/>
    <property type="match status" value="2"/>
</dbReference>
<dbReference type="EMBL" id="BLKV01000002">
    <property type="protein sequence ID" value="GFG71461.1"/>
    <property type="molecule type" value="Genomic_DNA"/>
</dbReference>
<gene>
    <name evidence="1" type="ORF">MSEN_31810</name>
</gene>
<evidence type="ECO:0008006" key="3">
    <source>
        <dbReference type="Google" id="ProtNLM"/>
    </source>
</evidence>
<evidence type="ECO:0000313" key="2">
    <source>
        <dbReference type="Proteomes" id="UP000465263"/>
    </source>
</evidence>
<name>A0A7I9XNA8_9MYCO</name>
<accession>A0A7I9XNA8</accession>
<dbReference type="OrthoDB" id="3196263at2"/>
<dbReference type="AlphaFoldDB" id="A0A7I9XNA8"/>
<dbReference type="SUPFAM" id="SSF52540">
    <property type="entry name" value="P-loop containing nucleoside triphosphate hydrolases"/>
    <property type="match status" value="1"/>
</dbReference>
<dbReference type="InterPro" id="IPR027417">
    <property type="entry name" value="P-loop_NTPase"/>
</dbReference>
<sequence length="481" mass="52092">MTNDPPLEDAVAALRASLPGSVTLPAGCGKTELIAGLVAATAADGGTALVLTHTHAGVDALRRRMKKFEVPREQVVIRTIDAWSFDLISHFPQLAELKVQSAPDWDQAKAYHQGAARVATTKAVVRMLRLSYDVVLVDEYQDCLVDQHGLVMAVAQAVPTAVLGDPLQSLFNFGGNEPVDWDAHVRPNFPHVEVGYRPRRWPHNEELGTWLIALRENLIEGRPVDLGNGPITWIRRDSPRTFVQICFRALKLDGSVAVLGQFRNDCVSAASKLQGAYSVMEAIDEKVPARLADIVDSKLGAQVAKALVEFAVNATAGLATHIPSAKRNRLGNGQTFTTTKDELRAAYAAINDVRSSCTPAAIRVALREIAALPGVTIHCREAWYEVTRSAAVAETDECSVAEALVLTRNHARIAGRRSSDRVVSRPLLAKGLEYDHVVVLDPERYSAQELYVALSRGSRSVTVISDNAVLSARKIAGSPAT</sequence>
<reference evidence="1 2" key="1">
    <citation type="journal article" date="2019" name="Emerg. Microbes Infect.">
        <title>Comprehensive subspecies identification of 175 nontuberculous mycobacteria species based on 7547 genomic profiles.</title>
        <authorList>
            <person name="Matsumoto Y."/>
            <person name="Kinjo T."/>
            <person name="Motooka D."/>
            <person name="Nabeya D."/>
            <person name="Jung N."/>
            <person name="Uechi K."/>
            <person name="Horii T."/>
            <person name="Iida T."/>
            <person name="Fujita J."/>
            <person name="Nakamura S."/>
        </authorList>
    </citation>
    <scope>NUCLEOTIDE SEQUENCE [LARGE SCALE GENOMIC DNA]</scope>
    <source>
        <strain evidence="1 2">JCM 16017</strain>
    </source>
</reference>
<keyword evidence="2" id="KW-1185">Reference proteome</keyword>
<evidence type="ECO:0000313" key="1">
    <source>
        <dbReference type="EMBL" id="GFG71461.1"/>
    </source>
</evidence>
<protein>
    <recommendedName>
        <fullName evidence="3">DNA helicase</fullName>
    </recommendedName>
</protein>
<dbReference type="Pfam" id="PF13245">
    <property type="entry name" value="AAA_19"/>
    <property type="match status" value="1"/>
</dbReference>
<organism evidence="1 2">
    <name type="scientific">Mycolicibacter senuensis</name>
    <dbReference type="NCBI Taxonomy" id="386913"/>
    <lineage>
        <taxon>Bacteria</taxon>
        <taxon>Bacillati</taxon>
        <taxon>Actinomycetota</taxon>
        <taxon>Actinomycetes</taxon>
        <taxon>Mycobacteriales</taxon>
        <taxon>Mycobacteriaceae</taxon>
        <taxon>Mycolicibacter</taxon>
    </lineage>
</organism>
<comment type="caution">
    <text evidence="1">The sequence shown here is derived from an EMBL/GenBank/DDBJ whole genome shotgun (WGS) entry which is preliminary data.</text>
</comment>
<dbReference type="Proteomes" id="UP000465263">
    <property type="component" value="Unassembled WGS sequence"/>
</dbReference>